<dbReference type="InterPro" id="IPR036390">
    <property type="entry name" value="WH_DNA-bd_sf"/>
</dbReference>
<dbReference type="AlphaFoldDB" id="A0AAU7V4P3"/>
<proteinExistence type="predicted"/>
<evidence type="ECO:0000256" key="2">
    <source>
        <dbReference type="ARBA" id="ARBA00023125"/>
    </source>
</evidence>
<organism evidence="5">
    <name type="scientific">Scrofimicrobium appendicitidis</name>
    <dbReference type="NCBI Taxonomy" id="3079930"/>
    <lineage>
        <taxon>Bacteria</taxon>
        <taxon>Bacillati</taxon>
        <taxon>Actinomycetota</taxon>
        <taxon>Actinomycetes</taxon>
        <taxon>Actinomycetales</taxon>
        <taxon>Actinomycetaceae</taxon>
        <taxon>Scrofimicrobium</taxon>
    </lineage>
</organism>
<name>A0AAU7V4P3_9ACTO</name>
<accession>A0AAU7V4P3</accession>
<sequence length="235" mass="25733">MSTNLYDQLLDQLGMSIVDGTLPAGTRLLLSDIEEHYDVSRTVARDAIKVLEALGLTVTKRRAGIVVQSAESWQVLDPMVIAWRLRGMQRDRQLASLVDVREAIEPRAAALAARSASGEQSRRMVELAAIMTELGQRGLGRSEAYLDADLEYHRLLLESSGNEMLAAMSGMVEAVLRGRSQTGLTPARPDDRALAYHEAIAAAVRYGESEMAEQASRDLFGVIRAEVLDEHGNVT</sequence>
<evidence type="ECO:0000256" key="3">
    <source>
        <dbReference type="ARBA" id="ARBA00023163"/>
    </source>
</evidence>
<dbReference type="InterPro" id="IPR036388">
    <property type="entry name" value="WH-like_DNA-bd_sf"/>
</dbReference>
<dbReference type="PANTHER" id="PTHR43537:SF44">
    <property type="entry name" value="GNTR FAMILY REGULATORY PROTEIN"/>
    <property type="match status" value="1"/>
</dbReference>
<dbReference type="Pfam" id="PF00392">
    <property type="entry name" value="GntR"/>
    <property type="match status" value="1"/>
</dbReference>
<evidence type="ECO:0000259" key="4">
    <source>
        <dbReference type="PROSITE" id="PS50949"/>
    </source>
</evidence>
<dbReference type="SMART" id="SM00895">
    <property type="entry name" value="FCD"/>
    <property type="match status" value="1"/>
</dbReference>
<dbReference type="SUPFAM" id="SSF48008">
    <property type="entry name" value="GntR ligand-binding domain-like"/>
    <property type="match status" value="1"/>
</dbReference>
<dbReference type="RefSeq" id="WP_350257252.1">
    <property type="nucleotide sequence ID" value="NZ_CP138335.1"/>
</dbReference>
<dbReference type="InterPro" id="IPR011711">
    <property type="entry name" value="GntR_C"/>
</dbReference>
<dbReference type="Gene3D" id="1.20.120.530">
    <property type="entry name" value="GntR ligand-binding domain-like"/>
    <property type="match status" value="1"/>
</dbReference>
<dbReference type="CDD" id="cd07377">
    <property type="entry name" value="WHTH_GntR"/>
    <property type="match status" value="1"/>
</dbReference>
<feature type="domain" description="HTH gntR-type" evidence="4">
    <location>
        <begin position="3"/>
        <end position="70"/>
    </location>
</feature>
<evidence type="ECO:0000313" key="5">
    <source>
        <dbReference type="EMBL" id="XBW07058.1"/>
    </source>
</evidence>
<dbReference type="GO" id="GO:0003677">
    <property type="term" value="F:DNA binding"/>
    <property type="evidence" value="ECO:0007669"/>
    <property type="project" value="UniProtKB-KW"/>
</dbReference>
<dbReference type="EMBL" id="CP138335">
    <property type="protein sequence ID" value="XBW07058.1"/>
    <property type="molecule type" value="Genomic_DNA"/>
</dbReference>
<dbReference type="SMART" id="SM00345">
    <property type="entry name" value="HTH_GNTR"/>
    <property type="match status" value="1"/>
</dbReference>
<reference evidence="5" key="1">
    <citation type="submission" date="2023-11" db="EMBL/GenBank/DDBJ databases">
        <title>Scrofimicrobium hongkongense sp. nov., isolated from a patient with peritonitis.</title>
        <authorList>
            <person name="Lao H.Y."/>
            <person name="Wong A.Y.P."/>
            <person name="Ng T.L."/>
            <person name="Wong R.Y.L."/>
            <person name="Yau M.C.Y."/>
            <person name="Lam J.Y.W."/>
            <person name="Siu G.K.H."/>
        </authorList>
    </citation>
    <scope>NUCLEOTIDE SEQUENCE</scope>
    <source>
        <strain evidence="5">R131</strain>
    </source>
</reference>
<dbReference type="PANTHER" id="PTHR43537">
    <property type="entry name" value="TRANSCRIPTIONAL REGULATOR, GNTR FAMILY"/>
    <property type="match status" value="1"/>
</dbReference>
<keyword evidence="1" id="KW-0805">Transcription regulation</keyword>
<dbReference type="GO" id="GO:0003700">
    <property type="term" value="F:DNA-binding transcription factor activity"/>
    <property type="evidence" value="ECO:0007669"/>
    <property type="project" value="InterPro"/>
</dbReference>
<dbReference type="Pfam" id="PF07729">
    <property type="entry name" value="FCD"/>
    <property type="match status" value="1"/>
</dbReference>
<dbReference type="SUPFAM" id="SSF46785">
    <property type="entry name" value="Winged helix' DNA-binding domain"/>
    <property type="match status" value="1"/>
</dbReference>
<protein>
    <submittedName>
        <fullName evidence="5">FCD domain-containing protein</fullName>
    </submittedName>
</protein>
<dbReference type="InterPro" id="IPR008920">
    <property type="entry name" value="TF_FadR/GntR_C"/>
</dbReference>
<dbReference type="PROSITE" id="PS50949">
    <property type="entry name" value="HTH_GNTR"/>
    <property type="match status" value="1"/>
</dbReference>
<keyword evidence="2" id="KW-0238">DNA-binding</keyword>
<gene>
    <name evidence="5" type="ORF">SAC06_05220</name>
</gene>
<keyword evidence="3" id="KW-0804">Transcription</keyword>
<evidence type="ECO:0000256" key="1">
    <source>
        <dbReference type="ARBA" id="ARBA00023015"/>
    </source>
</evidence>
<dbReference type="KEGG" id="sapp:SAC06_05220"/>
<dbReference type="Gene3D" id="1.10.10.10">
    <property type="entry name" value="Winged helix-like DNA-binding domain superfamily/Winged helix DNA-binding domain"/>
    <property type="match status" value="1"/>
</dbReference>
<dbReference type="InterPro" id="IPR000524">
    <property type="entry name" value="Tscrpt_reg_HTH_GntR"/>
</dbReference>